<evidence type="ECO:0000256" key="1">
    <source>
        <dbReference type="SAM" id="Phobius"/>
    </source>
</evidence>
<proteinExistence type="predicted"/>
<keyword evidence="1" id="KW-0472">Membrane</keyword>
<accession>A0A917A9Y4</accession>
<keyword evidence="1" id="KW-1133">Transmembrane helix</keyword>
<dbReference type="Proteomes" id="UP000612855">
    <property type="component" value="Unassembled WGS sequence"/>
</dbReference>
<comment type="caution">
    <text evidence="2">The sequence shown here is derived from an EMBL/GenBank/DDBJ whole genome shotgun (WGS) entry which is preliminary data.</text>
</comment>
<name>A0A917A9Y4_9RHOB</name>
<feature type="transmembrane region" description="Helical" evidence="1">
    <location>
        <begin position="6"/>
        <end position="28"/>
    </location>
</feature>
<organism evidence="2 3">
    <name type="scientific">Primorskyibacter flagellatus</name>
    <dbReference type="NCBI Taxonomy" id="1387277"/>
    <lineage>
        <taxon>Bacteria</taxon>
        <taxon>Pseudomonadati</taxon>
        <taxon>Pseudomonadota</taxon>
        <taxon>Alphaproteobacteria</taxon>
        <taxon>Rhodobacterales</taxon>
        <taxon>Roseobacteraceae</taxon>
        <taxon>Primorskyibacter</taxon>
    </lineage>
</organism>
<protein>
    <submittedName>
        <fullName evidence="2">Uncharacterized protein</fullName>
    </submittedName>
</protein>
<evidence type="ECO:0000313" key="3">
    <source>
        <dbReference type="Proteomes" id="UP000612855"/>
    </source>
</evidence>
<keyword evidence="3" id="KW-1185">Reference proteome</keyword>
<reference evidence="3" key="1">
    <citation type="journal article" date="2019" name="Int. J. Syst. Evol. Microbiol.">
        <title>The Global Catalogue of Microorganisms (GCM) 10K type strain sequencing project: providing services to taxonomists for standard genome sequencing and annotation.</title>
        <authorList>
            <consortium name="The Broad Institute Genomics Platform"/>
            <consortium name="The Broad Institute Genome Sequencing Center for Infectious Disease"/>
            <person name="Wu L."/>
            <person name="Ma J."/>
        </authorList>
    </citation>
    <scope>NUCLEOTIDE SEQUENCE [LARGE SCALE GENOMIC DNA]</scope>
    <source>
        <strain evidence="3">CGMCC 1.12664</strain>
    </source>
</reference>
<sequence length="89" mass="9946">MTALTILYLTVEALLFLGWTVLAFRILFRLTEIAVQRRGAAGQGPIGMAQTYAVFVDFARGRLLRKDRQRLILATLALMLVIPLGPLFI</sequence>
<dbReference type="AlphaFoldDB" id="A0A917A9Y4"/>
<dbReference type="EMBL" id="BMFJ01000001">
    <property type="protein sequence ID" value="GGE37511.1"/>
    <property type="molecule type" value="Genomic_DNA"/>
</dbReference>
<evidence type="ECO:0000313" key="2">
    <source>
        <dbReference type="EMBL" id="GGE37511.1"/>
    </source>
</evidence>
<gene>
    <name evidence="2" type="ORF">GCM10011360_26630</name>
</gene>
<feature type="transmembrane region" description="Helical" evidence="1">
    <location>
        <begin position="71"/>
        <end position="88"/>
    </location>
</feature>
<dbReference type="RefSeq" id="WP_188478151.1">
    <property type="nucleotide sequence ID" value="NZ_BMFJ01000001.1"/>
</dbReference>
<keyword evidence="1" id="KW-0812">Transmembrane</keyword>